<evidence type="ECO:0000313" key="2">
    <source>
        <dbReference type="Proteomes" id="UP001375240"/>
    </source>
</evidence>
<dbReference type="InterPro" id="IPR009097">
    <property type="entry name" value="Cyclic_Pdiesterase"/>
</dbReference>
<dbReference type="GO" id="GO:0009187">
    <property type="term" value="P:cyclic nucleotide metabolic process"/>
    <property type="evidence" value="ECO:0007669"/>
    <property type="project" value="TreeGrafter"/>
</dbReference>
<dbReference type="PANTHER" id="PTHR28141:SF1">
    <property type="entry name" value="2',3'-CYCLIC-NUCLEOTIDE 3'-PHOSPHODIESTERASE"/>
    <property type="match status" value="1"/>
</dbReference>
<keyword evidence="2" id="KW-1185">Reference proteome</keyword>
<evidence type="ECO:0000313" key="1">
    <source>
        <dbReference type="EMBL" id="KAK6359132.1"/>
    </source>
</evidence>
<dbReference type="SUPFAM" id="SSF55144">
    <property type="entry name" value="LigT-like"/>
    <property type="match status" value="1"/>
</dbReference>
<gene>
    <name evidence="1" type="ORF">TWF696_000298</name>
</gene>
<sequence length="235" mass="25794">MAGGMSSSLFRHGRRRDGFPPSLWLLPPPGALAQALQTLISTTLPKRIPGTVPDFQPHITISSGIPVKPGDDFKSLLAEIKLPDQPPIILFKRVRYGTALWTKITLEINKSTSLKNLAVACRAAIVPGVDEAKAREWVENYTTPAESGEQGFIPHLSLVYWDEDIHKPEFDSVRFGVHSDVTDAGVKCEDGWKGEDVDNVEVGDMAGWKGGKLVIVDTTQPVEAWKTSILAEREL</sequence>
<dbReference type="GO" id="GO:0004113">
    <property type="term" value="F:2',3'-cyclic-nucleotide 3'-phosphodiesterase activity"/>
    <property type="evidence" value="ECO:0007669"/>
    <property type="project" value="TreeGrafter"/>
</dbReference>
<dbReference type="AlphaFoldDB" id="A0AAV9VCF9"/>
<dbReference type="InterPro" id="IPR012386">
    <property type="entry name" value="Cyclic-nucl_3Pdiesterase"/>
</dbReference>
<accession>A0AAV9VCF9</accession>
<protein>
    <recommendedName>
        <fullName evidence="3">2',3'-cyclic-nucleotide 3'-phosphodiesterase</fullName>
    </recommendedName>
</protein>
<dbReference type="PANTHER" id="PTHR28141">
    <property type="entry name" value="2',3'-CYCLIC-NUCLEOTIDE 3'-PHOSPHODIESTERASE"/>
    <property type="match status" value="1"/>
</dbReference>
<reference evidence="1 2" key="1">
    <citation type="submission" date="2019-10" db="EMBL/GenBank/DDBJ databases">
        <authorList>
            <person name="Palmer J.M."/>
        </authorList>
    </citation>
    <scope>NUCLEOTIDE SEQUENCE [LARGE SCALE GENOMIC DNA]</scope>
    <source>
        <strain evidence="1 2">TWF696</strain>
    </source>
</reference>
<dbReference type="Proteomes" id="UP001375240">
    <property type="component" value="Unassembled WGS sequence"/>
</dbReference>
<dbReference type="EMBL" id="JAVHNQ010000001">
    <property type="protein sequence ID" value="KAK6359132.1"/>
    <property type="molecule type" value="Genomic_DNA"/>
</dbReference>
<dbReference type="Pfam" id="PF07823">
    <property type="entry name" value="CPDase"/>
    <property type="match status" value="1"/>
</dbReference>
<name>A0AAV9VCF9_9PEZI</name>
<comment type="caution">
    <text evidence="1">The sequence shown here is derived from an EMBL/GenBank/DDBJ whole genome shotgun (WGS) entry which is preliminary data.</text>
</comment>
<evidence type="ECO:0008006" key="3">
    <source>
        <dbReference type="Google" id="ProtNLM"/>
    </source>
</evidence>
<organism evidence="1 2">
    <name type="scientific">Orbilia brochopaga</name>
    <dbReference type="NCBI Taxonomy" id="3140254"/>
    <lineage>
        <taxon>Eukaryota</taxon>
        <taxon>Fungi</taxon>
        <taxon>Dikarya</taxon>
        <taxon>Ascomycota</taxon>
        <taxon>Pezizomycotina</taxon>
        <taxon>Orbiliomycetes</taxon>
        <taxon>Orbiliales</taxon>
        <taxon>Orbiliaceae</taxon>
        <taxon>Orbilia</taxon>
    </lineage>
</organism>
<proteinExistence type="predicted"/>
<dbReference type="Gene3D" id="3.90.1140.10">
    <property type="entry name" value="Cyclic phosphodiesterase"/>
    <property type="match status" value="1"/>
</dbReference>